<dbReference type="AlphaFoldDB" id="A0A3P7IXX7"/>
<dbReference type="Proteomes" id="UP000270094">
    <property type="component" value="Unassembled WGS sequence"/>
</dbReference>
<protein>
    <submittedName>
        <fullName evidence="1">Uncharacterized protein</fullName>
    </submittedName>
</protein>
<reference evidence="1 2" key="1">
    <citation type="submission" date="2018-11" db="EMBL/GenBank/DDBJ databases">
        <authorList>
            <consortium name="Pathogen Informatics"/>
        </authorList>
    </citation>
    <scope>NUCLEOTIDE SEQUENCE [LARGE SCALE GENOMIC DNA]</scope>
</reference>
<keyword evidence="2" id="KW-1185">Reference proteome</keyword>
<dbReference type="OrthoDB" id="5848098at2759"/>
<organism evidence="1 2">
    <name type="scientific">Strongylus vulgaris</name>
    <name type="common">Blood worm</name>
    <dbReference type="NCBI Taxonomy" id="40348"/>
    <lineage>
        <taxon>Eukaryota</taxon>
        <taxon>Metazoa</taxon>
        <taxon>Ecdysozoa</taxon>
        <taxon>Nematoda</taxon>
        <taxon>Chromadorea</taxon>
        <taxon>Rhabditida</taxon>
        <taxon>Rhabditina</taxon>
        <taxon>Rhabditomorpha</taxon>
        <taxon>Strongyloidea</taxon>
        <taxon>Strongylidae</taxon>
        <taxon>Strongylus</taxon>
    </lineage>
</organism>
<dbReference type="EMBL" id="UYYB01100251">
    <property type="protein sequence ID" value="VDM77821.1"/>
    <property type="molecule type" value="Genomic_DNA"/>
</dbReference>
<evidence type="ECO:0000313" key="1">
    <source>
        <dbReference type="EMBL" id="VDM77821.1"/>
    </source>
</evidence>
<sequence length="67" mass="7699">MGAKYKGGDYDGQILQLDENGKLLSKPETLRLTNAFQACMVYEYNKERDFEHVVGTYMTETRPCDSK</sequence>
<proteinExistence type="predicted"/>
<gene>
    <name evidence="1" type="ORF">SVUK_LOCUS12819</name>
</gene>
<name>A0A3P7IXX7_STRVU</name>
<accession>A0A3P7IXX7</accession>
<evidence type="ECO:0000313" key="2">
    <source>
        <dbReference type="Proteomes" id="UP000270094"/>
    </source>
</evidence>